<keyword evidence="3" id="KW-1185">Reference proteome</keyword>
<evidence type="ECO:0000313" key="2">
    <source>
        <dbReference type="EMBL" id="NMP31290.1"/>
    </source>
</evidence>
<dbReference type="AlphaFoldDB" id="A0A7Y0LB44"/>
<protein>
    <submittedName>
        <fullName evidence="2">Uncharacterized protein</fullName>
    </submittedName>
</protein>
<keyword evidence="1" id="KW-0812">Transmembrane</keyword>
<gene>
    <name evidence="2" type="ORF">HII17_06930</name>
</gene>
<reference evidence="2 3" key="1">
    <citation type="submission" date="2020-04" db="EMBL/GenBank/DDBJ databases">
        <title>Thalassotalea sp. M1531, isolated from the surface of marine red alga.</title>
        <authorList>
            <person name="Pang L."/>
            <person name="Lu D.-C."/>
        </authorList>
    </citation>
    <scope>NUCLEOTIDE SEQUENCE [LARGE SCALE GENOMIC DNA]</scope>
    <source>
        <strain evidence="2 3">M1531</strain>
    </source>
</reference>
<evidence type="ECO:0000256" key="1">
    <source>
        <dbReference type="SAM" id="Phobius"/>
    </source>
</evidence>
<feature type="transmembrane region" description="Helical" evidence="1">
    <location>
        <begin position="12"/>
        <end position="34"/>
    </location>
</feature>
<proteinExistence type="predicted"/>
<name>A0A7Y0LB44_9GAMM</name>
<dbReference type="EMBL" id="JABBXH010000002">
    <property type="protein sequence ID" value="NMP31290.1"/>
    <property type="molecule type" value="Genomic_DNA"/>
</dbReference>
<sequence length="179" mass="20335">MENKAWYKSPEMIVGLSALTVSLVAVFVGIYSAYIDRAYARASVWPRLEIFRSYSGKAETFEYGVTNSGTGPAKIKYVVIKYNDKAIQYWRDIDALSAKDVNFTQSFISNRIISPLQVVNPIKATTASSMIDFINTESQYVSIDICYCSIYDECWLIDRKNAPANIEECVISEKERFLQ</sequence>
<evidence type="ECO:0000313" key="3">
    <source>
        <dbReference type="Proteomes" id="UP000568664"/>
    </source>
</evidence>
<comment type="caution">
    <text evidence="2">The sequence shown here is derived from an EMBL/GenBank/DDBJ whole genome shotgun (WGS) entry which is preliminary data.</text>
</comment>
<organism evidence="2 3">
    <name type="scientific">Thalassotalea algicola</name>
    <dbReference type="NCBI Taxonomy" id="2716224"/>
    <lineage>
        <taxon>Bacteria</taxon>
        <taxon>Pseudomonadati</taxon>
        <taxon>Pseudomonadota</taxon>
        <taxon>Gammaproteobacteria</taxon>
        <taxon>Alteromonadales</taxon>
        <taxon>Colwelliaceae</taxon>
        <taxon>Thalassotalea</taxon>
    </lineage>
</organism>
<dbReference type="RefSeq" id="WP_169074613.1">
    <property type="nucleotide sequence ID" value="NZ_JABBXH010000002.1"/>
</dbReference>
<keyword evidence="1" id="KW-1133">Transmembrane helix</keyword>
<keyword evidence="1" id="KW-0472">Membrane</keyword>
<accession>A0A7Y0LB44</accession>
<dbReference type="Proteomes" id="UP000568664">
    <property type="component" value="Unassembled WGS sequence"/>
</dbReference>